<sequence length="347" mass="37728">MDFTPLQILWYFLIFLLIAGYFILDGFDLGVGVLSPFVAKNDEEKRICRAAIGPVWDGNEVWLLTAGGALFAAFAPAYATTFSGFYLAIMLVLFGLIVRVVGLEYAEHDKAWMKVWNVLFFAGSLFPALLTGVAVGNIYAGIPMDAAGNYIGIPLLGLVTPFTLLCGLLGMSMMLVSGASWLSVKAPLDSALYQRATKLRLPLQVVAGVLFLLVSAYAHFFINPSMAPELGFVRWAFVALFVILFVAATLLGNKPGKELLGFILHSASIFCLVFLLATSMFPNLVVASPDSIGPTLSIANSIAHETTLFWMTLITAVGVPIVLGYHVFVYRLFRGRIALDELKESGY</sequence>
<evidence type="ECO:0000256" key="1">
    <source>
        <dbReference type="ARBA" id="ARBA00004651"/>
    </source>
</evidence>
<dbReference type="Pfam" id="PF02322">
    <property type="entry name" value="Cyt_bd_oxida_II"/>
    <property type="match status" value="1"/>
</dbReference>
<dbReference type="PANTHER" id="PTHR43141">
    <property type="entry name" value="CYTOCHROME BD2 SUBUNIT II"/>
    <property type="match status" value="1"/>
</dbReference>
<dbReference type="InterPro" id="IPR003317">
    <property type="entry name" value="Cyt-d_oxidase_su2"/>
</dbReference>
<feature type="transmembrane region" description="Helical" evidence="12">
    <location>
        <begin position="203"/>
        <end position="220"/>
    </location>
</feature>
<feature type="transmembrane region" description="Helical" evidence="12">
    <location>
        <begin position="12"/>
        <end position="39"/>
    </location>
</feature>
<dbReference type="PIRSF" id="PIRSF000267">
    <property type="entry name" value="Cyt_oxidse_sub2"/>
    <property type="match status" value="1"/>
</dbReference>
<keyword evidence="14" id="KW-1185">Reference proteome</keyword>
<keyword evidence="8" id="KW-0249">Electron transport</keyword>
<feature type="transmembrane region" description="Helical" evidence="12">
    <location>
        <begin position="232"/>
        <end position="252"/>
    </location>
</feature>
<feature type="transmembrane region" description="Helical" evidence="12">
    <location>
        <begin position="85"/>
        <end position="106"/>
    </location>
</feature>
<evidence type="ECO:0000313" key="13">
    <source>
        <dbReference type="EMBL" id="QKF07450.1"/>
    </source>
</evidence>
<evidence type="ECO:0000256" key="5">
    <source>
        <dbReference type="ARBA" id="ARBA00022617"/>
    </source>
</evidence>
<keyword evidence="10" id="KW-0408">Iron</keyword>
<dbReference type="GO" id="GO:0019646">
    <property type="term" value="P:aerobic electron transport chain"/>
    <property type="evidence" value="ECO:0007669"/>
    <property type="project" value="TreeGrafter"/>
</dbReference>
<evidence type="ECO:0000256" key="8">
    <source>
        <dbReference type="ARBA" id="ARBA00022982"/>
    </source>
</evidence>
<feature type="transmembrane region" description="Helical" evidence="12">
    <location>
        <begin position="259"/>
        <end position="281"/>
    </location>
</feature>
<evidence type="ECO:0000256" key="2">
    <source>
        <dbReference type="ARBA" id="ARBA00007543"/>
    </source>
</evidence>
<dbReference type="GO" id="GO:0005886">
    <property type="term" value="C:plasma membrane"/>
    <property type="evidence" value="ECO:0007669"/>
    <property type="project" value="UniProtKB-SubCell"/>
</dbReference>
<gene>
    <name evidence="13" type="primary">cydB</name>
    <name evidence="13" type="ORF">HLV38_04430</name>
</gene>
<feature type="transmembrane region" description="Helical" evidence="12">
    <location>
        <begin position="118"/>
        <end position="142"/>
    </location>
</feature>
<feature type="transmembrane region" description="Helical" evidence="12">
    <location>
        <begin position="308"/>
        <end position="333"/>
    </location>
</feature>
<protein>
    <submittedName>
        <fullName evidence="13">Cytochrome d ubiquinol oxidase subunit II</fullName>
    </submittedName>
</protein>
<keyword evidence="6 12" id="KW-0812">Transmembrane</keyword>
<evidence type="ECO:0000256" key="9">
    <source>
        <dbReference type="ARBA" id="ARBA00022989"/>
    </source>
</evidence>
<comment type="subcellular location">
    <subcellularLocation>
        <location evidence="1">Cell membrane</location>
        <topology evidence="1">Multi-pass membrane protein</topology>
    </subcellularLocation>
</comment>
<keyword evidence="11 12" id="KW-0472">Membrane</keyword>
<keyword evidence="3" id="KW-0813">Transport</keyword>
<feature type="transmembrane region" description="Helical" evidence="12">
    <location>
        <begin position="162"/>
        <end position="182"/>
    </location>
</feature>
<name>A0A6M8J0F4_9ACTN</name>
<keyword evidence="7" id="KW-0479">Metal-binding</keyword>
<dbReference type="EMBL" id="CP053716">
    <property type="protein sequence ID" value="QKF07450.1"/>
    <property type="molecule type" value="Genomic_DNA"/>
</dbReference>
<keyword evidence="5" id="KW-0349">Heme</keyword>
<evidence type="ECO:0000256" key="12">
    <source>
        <dbReference type="SAM" id="Phobius"/>
    </source>
</evidence>
<dbReference type="GO" id="GO:0016682">
    <property type="term" value="F:oxidoreductase activity, acting on diphenols and related substances as donors, oxygen as acceptor"/>
    <property type="evidence" value="ECO:0007669"/>
    <property type="project" value="TreeGrafter"/>
</dbReference>
<organism evidence="13 14">
    <name type="scientific">Berryella wangjianweii</name>
    <dbReference type="NCBI Taxonomy" id="2734634"/>
    <lineage>
        <taxon>Bacteria</taxon>
        <taxon>Bacillati</taxon>
        <taxon>Actinomycetota</taxon>
        <taxon>Coriobacteriia</taxon>
        <taxon>Eggerthellales</taxon>
        <taxon>Eggerthellaceae</taxon>
        <taxon>Berryella</taxon>
    </lineage>
</organism>
<dbReference type="KEGG" id="bwa:HLV38_04430"/>
<dbReference type="GO" id="GO:0009055">
    <property type="term" value="F:electron transfer activity"/>
    <property type="evidence" value="ECO:0007669"/>
    <property type="project" value="TreeGrafter"/>
</dbReference>
<keyword evidence="9 12" id="KW-1133">Transmembrane helix</keyword>
<dbReference type="GO" id="GO:0046872">
    <property type="term" value="F:metal ion binding"/>
    <property type="evidence" value="ECO:0007669"/>
    <property type="project" value="UniProtKB-KW"/>
</dbReference>
<evidence type="ECO:0000313" key="14">
    <source>
        <dbReference type="Proteomes" id="UP000503297"/>
    </source>
</evidence>
<evidence type="ECO:0000256" key="6">
    <source>
        <dbReference type="ARBA" id="ARBA00022692"/>
    </source>
</evidence>
<evidence type="ECO:0000256" key="3">
    <source>
        <dbReference type="ARBA" id="ARBA00022448"/>
    </source>
</evidence>
<evidence type="ECO:0000256" key="7">
    <source>
        <dbReference type="ARBA" id="ARBA00022723"/>
    </source>
</evidence>
<dbReference type="Proteomes" id="UP000503297">
    <property type="component" value="Chromosome"/>
</dbReference>
<proteinExistence type="inferred from homology"/>
<reference evidence="14" key="1">
    <citation type="submission" date="2020-05" db="EMBL/GenBank/DDBJ databases">
        <title>Novel species in genus Nocardioides.</title>
        <authorList>
            <person name="Zhang G."/>
        </authorList>
    </citation>
    <scope>NUCLEOTIDE SEQUENCE [LARGE SCALE GENOMIC DNA]</scope>
    <source>
        <strain evidence="14">zg-1050</strain>
    </source>
</reference>
<accession>A0A6M8J0F4</accession>
<dbReference type="AlphaFoldDB" id="A0A6M8J0F4"/>
<keyword evidence="4" id="KW-1003">Cell membrane</keyword>
<evidence type="ECO:0000256" key="4">
    <source>
        <dbReference type="ARBA" id="ARBA00022475"/>
    </source>
</evidence>
<dbReference type="GO" id="GO:0070069">
    <property type="term" value="C:cytochrome complex"/>
    <property type="evidence" value="ECO:0007669"/>
    <property type="project" value="TreeGrafter"/>
</dbReference>
<dbReference type="RefSeq" id="WP_172300723.1">
    <property type="nucleotide sequence ID" value="NZ_CP053716.1"/>
</dbReference>
<evidence type="ECO:0000256" key="11">
    <source>
        <dbReference type="ARBA" id="ARBA00023136"/>
    </source>
</evidence>
<dbReference type="PANTHER" id="PTHR43141:SF5">
    <property type="entry name" value="CYTOCHROME BD-I UBIQUINOL OXIDASE SUBUNIT 2"/>
    <property type="match status" value="1"/>
</dbReference>
<dbReference type="NCBIfam" id="TIGR00203">
    <property type="entry name" value="cydB"/>
    <property type="match status" value="1"/>
</dbReference>
<evidence type="ECO:0000256" key="10">
    <source>
        <dbReference type="ARBA" id="ARBA00023004"/>
    </source>
</evidence>
<comment type="similarity">
    <text evidence="2">Belongs to the cytochrome ubiquinol oxidase subunit 2 family.</text>
</comment>